<dbReference type="Proteomes" id="UP000828390">
    <property type="component" value="Unassembled WGS sequence"/>
</dbReference>
<dbReference type="AlphaFoldDB" id="A0A9D4CMH0"/>
<comment type="caution">
    <text evidence="1">The sequence shown here is derived from an EMBL/GenBank/DDBJ whole genome shotgun (WGS) entry which is preliminary data.</text>
</comment>
<evidence type="ECO:0000313" key="1">
    <source>
        <dbReference type="EMBL" id="KAH3726935.1"/>
    </source>
</evidence>
<accession>A0A9D4CMH0</accession>
<gene>
    <name evidence="1" type="ORF">DPMN_052812</name>
</gene>
<sequence length="73" mass="8320">MKTIRYRSRTAETRRNKPDAQIKIVISITARTHTANQCINRLSPYPIPLLHGPSMIITDAAIVTDRRGSTRQF</sequence>
<organism evidence="1 2">
    <name type="scientific">Dreissena polymorpha</name>
    <name type="common">Zebra mussel</name>
    <name type="synonym">Mytilus polymorpha</name>
    <dbReference type="NCBI Taxonomy" id="45954"/>
    <lineage>
        <taxon>Eukaryota</taxon>
        <taxon>Metazoa</taxon>
        <taxon>Spiralia</taxon>
        <taxon>Lophotrochozoa</taxon>
        <taxon>Mollusca</taxon>
        <taxon>Bivalvia</taxon>
        <taxon>Autobranchia</taxon>
        <taxon>Heteroconchia</taxon>
        <taxon>Euheterodonta</taxon>
        <taxon>Imparidentia</taxon>
        <taxon>Neoheterodontei</taxon>
        <taxon>Myida</taxon>
        <taxon>Dreissenoidea</taxon>
        <taxon>Dreissenidae</taxon>
        <taxon>Dreissena</taxon>
    </lineage>
</organism>
<reference evidence="1" key="2">
    <citation type="submission" date="2020-11" db="EMBL/GenBank/DDBJ databases">
        <authorList>
            <person name="McCartney M.A."/>
            <person name="Auch B."/>
            <person name="Kono T."/>
            <person name="Mallez S."/>
            <person name="Becker A."/>
            <person name="Gohl D.M."/>
            <person name="Silverstein K.A.T."/>
            <person name="Koren S."/>
            <person name="Bechman K.B."/>
            <person name="Herman A."/>
            <person name="Abrahante J.E."/>
            <person name="Garbe J."/>
        </authorList>
    </citation>
    <scope>NUCLEOTIDE SEQUENCE</scope>
    <source>
        <strain evidence="1">Duluth1</strain>
        <tissue evidence="1">Whole animal</tissue>
    </source>
</reference>
<proteinExistence type="predicted"/>
<protein>
    <submittedName>
        <fullName evidence="1">Uncharacterized protein</fullName>
    </submittedName>
</protein>
<reference evidence="1" key="1">
    <citation type="journal article" date="2019" name="bioRxiv">
        <title>The Genome of the Zebra Mussel, Dreissena polymorpha: A Resource for Invasive Species Research.</title>
        <authorList>
            <person name="McCartney M.A."/>
            <person name="Auch B."/>
            <person name="Kono T."/>
            <person name="Mallez S."/>
            <person name="Zhang Y."/>
            <person name="Obille A."/>
            <person name="Becker A."/>
            <person name="Abrahante J.E."/>
            <person name="Garbe J."/>
            <person name="Badalamenti J.P."/>
            <person name="Herman A."/>
            <person name="Mangelson H."/>
            <person name="Liachko I."/>
            <person name="Sullivan S."/>
            <person name="Sone E.D."/>
            <person name="Koren S."/>
            <person name="Silverstein K.A.T."/>
            <person name="Beckman K.B."/>
            <person name="Gohl D.M."/>
        </authorList>
    </citation>
    <scope>NUCLEOTIDE SEQUENCE</scope>
    <source>
        <strain evidence="1">Duluth1</strain>
        <tissue evidence="1">Whole animal</tissue>
    </source>
</reference>
<evidence type="ECO:0000313" key="2">
    <source>
        <dbReference type="Proteomes" id="UP000828390"/>
    </source>
</evidence>
<keyword evidence="2" id="KW-1185">Reference proteome</keyword>
<name>A0A9D4CMH0_DREPO</name>
<dbReference type="EMBL" id="JAIWYP010000012">
    <property type="protein sequence ID" value="KAH3726935.1"/>
    <property type="molecule type" value="Genomic_DNA"/>
</dbReference>